<comment type="similarity">
    <text evidence="2 6">Belongs to the FPP/GGPP synthase family.</text>
</comment>
<evidence type="ECO:0000256" key="2">
    <source>
        <dbReference type="ARBA" id="ARBA00006706"/>
    </source>
</evidence>
<dbReference type="GO" id="GO:0008299">
    <property type="term" value="P:isoprenoid biosynthetic process"/>
    <property type="evidence" value="ECO:0007669"/>
    <property type="project" value="InterPro"/>
</dbReference>
<dbReference type="Gene3D" id="1.10.600.10">
    <property type="entry name" value="Farnesyl Diphosphate Synthase"/>
    <property type="match status" value="1"/>
</dbReference>
<dbReference type="GO" id="GO:0004311">
    <property type="term" value="F:geranylgeranyl diphosphate synthase activity"/>
    <property type="evidence" value="ECO:0007669"/>
    <property type="project" value="UniProtKB-EC"/>
</dbReference>
<dbReference type="EC" id="2.5.1.29" evidence="8"/>
<keyword evidence="4" id="KW-0479">Metal-binding</keyword>
<dbReference type="InterPro" id="IPR033749">
    <property type="entry name" value="Polyprenyl_synt_CS"/>
</dbReference>
<evidence type="ECO:0000313" key="9">
    <source>
        <dbReference type="Proteomes" id="UP000029096"/>
    </source>
</evidence>
<gene>
    <name evidence="8" type="ORF">BBOH_1098</name>
</gene>
<evidence type="ECO:0000256" key="3">
    <source>
        <dbReference type="ARBA" id="ARBA00022679"/>
    </source>
</evidence>
<comment type="caution">
    <text evidence="8">The sequence shown here is derived from an EMBL/GenBank/DDBJ whole genome shotgun (WGS) entry which is preliminary data.</text>
</comment>
<dbReference type="STRING" id="1437606.BBOH_1098"/>
<dbReference type="EMBL" id="JGYP01000002">
    <property type="protein sequence ID" value="KFI45493.1"/>
    <property type="molecule type" value="Genomic_DNA"/>
</dbReference>
<evidence type="ECO:0000256" key="4">
    <source>
        <dbReference type="ARBA" id="ARBA00022723"/>
    </source>
</evidence>
<protein>
    <submittedName>
        <fullName evidence="8">Polyprenyl synthase</fullName>
        <ecNumber evidence="8">2.5.1.29</ecNumber>
    </submittedName>
</protein>
<evidence type="ECO:0000256" key="6">
    <source>
        <dbReference type="RuleBase" id="RU004466"/>
    </source>
</evidence>
<dbReference type="PROSITE" id="PS00723">
    <property type="entry name" value="POLYPRENYL_SYNTHASE_1"/>
    <property type="match status" value="1"/>
</dbReference>
<proteinExistence type="inferred from homology"/>
<dbReference type="RefSeq" id="WP_033521069.1">
    <property type="nucleotide sequence ID" value="NZ_JGYP01000002.1"/>
</dbReference>
<dbReference type="OrthoDB" id="4497239at2"/>
<dbReference type="InterPro" id="IPR008949">
    <property type="entry name" value="Isoprenoid_synthase_dom_sf"/>
</dbReference>
<evidence type="ECO:0000256" key="5">
    <source>
        <dbReference type="ARBA" id="ARBA00022842"/>
    </source>
</evidence>
<dbReference type="GO" id="GO:0046872">
    <property type="term" value="F:metal ion binding"/>
    <property type="evidence" value="ECO:0007669"/>
    <property type="project" value="UniProtKB-KW"/>
</dbReference>
<dbReference type="SFLD" id="SFLDS00005">
    <property type="entry name" value="Isoprenoid_Synthase_Type_I"/>
    <property type="match status" value="1"/>
</dbReference>
<reference evidence="8 9" key="1">
    <citation type="submission" date="2014-03" db="EMBL/GenBank/DDBJ databases">
        <title>Genomics of Bifidobacteria.</title>
        <authorList>
            <person name="Ventura M."/>
            <person name="Milani C."/>
            <person name="Lugli G.A."/>
        </authorList>
    </citation>
    <scope>NUCLEOTIDE SEQUENCE [LARGE SCALE GENOMIC DNA]</scope>
    <source>
        <strain evidence="8 9">DSM 22767</strain>
    </source>
</reference>
<name>A0A086ZG43_9BIFI</name>
<keyword evidence="5" id="KW-0460">Magnesium</keyword>
<dbReference type="PANTHER" id="PTHR12001:SF85">
    <property type="entry name" value="SHORT CHAIN ISOPRENYL DIPHOSPHATE SYNTHASE"/>
    <property type="match status" value="1"/>
</dbReference>
<dbReference type="eggNOG" id="COG0142">
    <property type="taxonomic scope" value="Bacteria"/>
</dbReference>
<dbReference type="Pfam" id="PF00348">
    <property type="entry name" value="polyprenyl_synt"/>
    <property type="match status" value="1"/>
</dbReference>
<evidence type="ECO:0000256" key="1">
    <source>
        <dbReference type="ARBA" id="ARBA00001946"/>
    </source>
</evidence>
<dbReference type="PROSITE" id="PS00444">
    <property type="entry name" value="POLYPRENYL_SYNTHASE_2"/>
    <property type="match status" value="1"/>
</dbReference>
<organism evidence="8 9">
    <name type="scientific">Bifidobacterium bohemicum DSM 22767</name>
    <dbReference type="NCBI Taxonomy" id="1437606"/>
    <lineage>
        <taxon>Bacteria</taxon>
        <taxon>Bacillati</taxon>
        <taxon>Actinomycetota</taxon>
        <taxon>Actinomycetes</taxon>
        <taxon>Bifidobacteriales</taxon>
        <taxon>Bifidobacteriaceae</taxon>
        <taxon>Bifidobacterium</taxon>
    </lineage>
</organism>
<dbReference type="SUPFAM" id="SSF48576">
    <property type="entry name" value="Terpenoid synthases"/>
    <property type="match status" value="1"/>
</dbReference>
<evidence type="ECO:0000313" key="8">
    <source>
        <dbReference type="EMBL" id="KFI45493.1"/>
    </source>
</evidence>
<dbReference type="Proteomes" id="UP000029096">
    <property type="component" value="Unassembled WGS sequence"/>
</dbReference>
<dbReference type="InterPro" id="IPR000092">
    <property type="entry name" value="Polyprenyl_synt"/>
</dbReference>
<keyword evidence="9" id="KW-1185">Reference proteome</keyword>
<dbReference type="AlphaFoldDB" id="A0A086ZG43"/>
<evidence type="ECO:0000256" key="7">
    <source>
        <dbReference type="SAM" id="MobiDB-lite"/>
    </source>
</evidence>
<sequence>MQSIVDNPTIDQRIDQLTAEWISDIDNSNIPDSLRQVIETMAAQALSSNAKGKRLRARLALAAFQTGLTRQGGDDNPPIGNNRNSNVGFDPSSCEGTGMLDLACAIEIYQTSALIHDDLIDDSPMRRGRPSAHAALGQSLEDRTVGKELGLMLGNMLATASVGIAQNALRQHGMHHSRECLEMFLDMQRAVEIGQSLDIDAQTLDPGKPKAIEQAALSVYEWKTASYTTIAPIELGLAAAGMNAEKAHDTAYAIGLPLGIAFQLADDLIDVIADPRQTGKPQGGDIREGKRTVLLSDAISKAETPDGEALIAMYRAPARTNDDVALALRLFTRTGATAISVRRIRTQWEQARKAVTKFATDSSVCTDPLLEACRRLIPSFITQ</sequence>
<accession>A0A086ZG43</accession>
<keyword evidence="3 6" id="KW-0808">Transferase</keyword>
<comment type="cofactor">
    <cofactor evidence="1">
        <name>Mg(2+)</name>
        <dbReference type="ChEBI" id="CHEBI:18420"/>
    </cofactor>
</comment>
<feature type="region of interest" description="Disordered" evidence="7">
    <location>
        <begin position="69"/>
        <end position="90"/>
    </location>
</feature>
<dbReference type="PANTHER" id="PTHR12001">
    <property type="entry name" value="GERANYLGERANYL PYROPHOSPHATE SYNTHASE"/>
    <property type="match status" value="1"/>
</dbReference>